<keyword evidence="6 11" id="KW-0812">Transmembrane</keyword>
<dbReference type="EMBL" id="CP021377">
    <property type="protein sequence ID" value="ART82977.1"/>
    <property type="molecule type" value="Genomic_DNA"/>
</dbReference>
<dbReference type="Proteomes" id="UP000243937">
    <property type="component" value="Chromosome"/>
</dbReference>
<keyword evidence="3" id="KW-1003">Cell membrane</keyword>
<evidence type="ECO:0000256" key="11">
    <source>
        <dbReference type="SAM" id="Phobius"/>
    </source>
</evidence>
<evidence type="ECO:0000256" key="1">
    <source>
        <dbReference type="ARBA" id="ARBA00004377"/>
    </source>
</evidence>
<comment type="similarity">
    <text evidence="9">Belongs to the GSP H family.</text>
</comment>
<evidence type="ECO:0000259" key="12">
    <source>
        <dbReference type="Pfam" id="PF12019"/>
    </source>
</evidence>
<evidence type="ECO:0000256" key="10">
    <source>
        <dbReference type="ARBA" id="ARBA00030775"/>
    </source>
</evidence>
<evidence type="ECO:0000256" key="4">
    <source>
        <dbReference type="ARBA" id="ARBA00022481"/>
    </source>
</evidence>
<evidence type="ECO:0000256" key="2">
    <source>
        <dbReference type="ARBA" id="ARBA00021549"/>
    </source>
</evidence>
<dbReference type="GO" id="GO:0005886">
    <property type="term" value="C:plasma membrane"/>
    <property type="evidence" value="ECO:0007669"/>
    <property type="project" value="UniProtKB-SubCell"/>
</dbReference>
<evidence type="ECO:0000256" key="9">
    <source>
        <dbReference type="ARBA" id="ARBA00025772"/>
    </source>
</evidence>
<evidence type="ECO:0000256" key="6">
    <source>
        <dbReference type="ARBA" id="ARBA00022692"/>
    </source>
</evidence>
<dbReference type="OrthoDB" id="5570404at2"/>
<protein>
    <recommendedName>
        <fullName evidence="2">Type II secretion system protein H</fullName>
    </recommendedName>
    <alternativeName>
        <fullName evidence="10">General secretion pathway protein H</fullName>
    </alternativeName>
</protein>
<dbReference type="RefSeq" id="WP_087037021.1">
    <property type="nucleotide sequence ID" value="NZ_CP021377.1"/>
</dbReference>
<organism evidence="13 14">
    <name type="scientific">Oceanisphaera profunda</name>
    <dbReference type="NCBI Taxonomy" id="1416627"/>
    <lineage>
        <taxon>Bacteria</taxon>
        <taxon>Pseudomonadati</taxon>
        <taxon>Pseudomonadota</taxon>
        <taxon>Gammaproteobacteria</taxon>
        <taxon>Aeromonadales</taxon>
        <taxon>Aeromonadaceae</taxon>
        <taxon>Oceanisphaera</taxon>
    </lineage>
</organism>
<dbReference type="KEGG" id="opf:CBP31_10350"/>
<dbReference type="GO" id="GO:0015627">
    <property type="term" value="C:type II protein secretion system complex"/>
    <property type="evidence" value="ECO:0007669"/>
    <property type="project" value="InterPro"/>
</dbReference>
<keyword evidence="8 11" id="KW-0472">Membrane</keyword>
<dbReference type="PROSITE" id="PS00409">
    <property type="entry name" value="PROKAR_NTER_METHYL"/>
    <property type="match status" value="1"/>
</dbReference>
<evidence type="ECO:0000256" key="8">
    <source>
        <dbReference type="ARBA" id="ARBA00023136"/>
    </source>
</evidence>
<dbReference type="Pfam" id="PF12019">
    <property type="entry name" value="GspH"/>
    <property type="match status" value="1"/>
</dbReference>
<dbReference type="NCBIfam" id="TIGR02532">
    <property type="entry name" value="IV_pilin_GFxxxE"/>
    <property type="match status" value="1"/>
</dbReference>
<dbReference type="AlphaFoldDB" id="A0A1Y0D6Z7"/>
<evidence type="ECO:0000256" key="3">
    <source>
        <dbReference type="ARBA" id="ARBA00022475"/>
    </source>
</evidence>
<sequence length="167" mass="18127">MQVSQAGLTLIELLLSLMIIAILGMLAVPSFQSLAQQYRVRGAGSLVYAHLQQARSEAIKRNTNITVCFSGSGTAAWQYQVLELSQAGDCDSQVIDQIEQVSGQQFLGVILTAAYPTPHLIFKPRRSALLSGNLTLKQGEHDLKVTTWNNSIIRTCSDSQLPGVPPC</sequence>
<reference evidence="13 14" key="1">
    <citation type="journal article" date="2014" name="Int. J. Syst. Evol. Microbiol.">
        <title>Oceanisphaera profunda sp. nov., a marine bacterium isolated from deep-sea sediment, and emended description of the genus Oceanisphaera.</title>
        <authorList>
            <person name="Xu Z."/>
            <person name="Zhang X.Y."/>
            <person name="Su H.N."/>
            <person name="Yu Z.C."/>
            <person name="Liu C."/>
            <person name="Li H."/>
            <person name="Chen X.L."/>
            <person name="Song X.Y."/>
            <person name="Xie B.B."/>
            <person name="Qin Q.L."/>
            <person name="Zhou B.C."/>
            <person name="Shi M."/>
            <person name="Huang Y."/>
            <person name="Zhang Y.Z."/>
        </authorList>
    </citation>
    <scope>NUCLEOTIDE SEQUENCE [LARGE SCALE GENOMIC DNA]</scope>
    <source>
        <strain evidence="13 14">SM1222</strain>
    </source>
</reference>
<comment type="subcellular location">
    <subcellularLocation>
        <location evidence="1">Cell inner membrane</location>
        <topology evidence="1">Single-pass membrane protein</topology>
    </subcellularLocation>
</comment>
<gene>
    <name evidence="13" type="ORF">CBP31_10350</name>
</gene>
<feature type="transmembrane region" description="Helical" evidence="11">
    <location>
        <begin position="6"/>
        <end position="31"/>
    </location>
</feature>
<keyword evidence="14" id="KW-1185">Reference proteome</keyword>
<dbReference type="SUPFAM" id="SSF54523">
    <property type="entry name" value="Pili subunits"/>
    <property type="match status" value="1"/>
</dbReference>
<dbReference type="GO" id="GO:0015628">
    <property type="term" value="P:protein secretion by the type II secretion system"/>
    <property type="evidence" value="ECO:0007669"/>
    <property type="project" value="InterPro"/>
</dbReference>
<dbReference type="InterPro" id="IPR012902">
    <property type="entry name" value="N_methyl_site"/>
</dbReference>
<dbReference type="Gene3D" id="3.30.700.10">
    <property type="entry name" value="Glycoprotein, Type 4 Pilin"/>
    <property type="match status" value="1"/>
</dbReference>
<keyword evidence="5" id="KW-0997">Cell inner membrane</keyword>
<evidence type="ECO:0000256" key="7">
    <source>
        <dbReference type="ARBA" id="ARBA00022989"/>
    </source>
</evidence>
<keyword evidence="7 11" id="KW-1133">Transmembrane helix</keyword>
<evidence type="ECO:0000313" key="14">
    <source>
        <dbReference type="Proteomes" id="UP000243937"/>
    </source>
</evidence>
<dbReference type="InterPro" id="IPR022346">
    <property type="entry name" value="T2SS_GspH"/>
</dbReference>
<name>A0A1Y0D6Z7_9GAMM</name>
<evidence type="ECO:0000313" key="13">
    <source>
        <dbReference type="EMBL" id="ART82977.1"/>
    </source>
</evidence>
<accession>A0A1Y0D6Z7</accession>
<dbReference type="InterPro" id="IPR045584">
    <property type="entry name" value="Pilin-like"/>
</dbReference>
<keyword evidence="4" id="KW-0488">Methylation</keyword>
<feature type="domain" description="General secretion pathway GspH" evidence="12">
    <location>
        <begin position="47"/>
        <end position="144"/>
    </location>
</feature>
<proteinExistence type="inferred from homology"/>
<evidence type="ECO:0000256" key="5">
    <source>
        <dbReference type="ARBA" id="ARBA00022519"/>
    </source>
</evidence>